<feature type="domain" description="Uracil-DNA glycosylase-like" evidence="10">
    <location>
        <begin position="50"/>
        <end position="214"/>
    </location>
</feature>
<dbReference type="SMART" id="SM00986">
    <property type="entry name" value="UDG"/>
    <property type="match status" value="1"/>
</dbReference>
<evidence type="ECO:0000256" key="2">
    <source>
        <dbReference type="ARBA" id="ARBA00022723"/>
    </source>
</evidence>
<evidence type="ECO:0000256" key="1">
    <source>
        <dbReference type="ARBA" id="ARBA00022485"/>
    </source>
</evidence>
<dbReference type="InterPro" id="IPR036895">
    <property type="entry name" value="Uracil-DNA_glycosylase-like_sf"/>
</dbReference>
<evidence type="ECO:0000256" key="6">
    <source>
        <dbReference type="ARBA" id="ARBA00023014"/>
    </source>
</evidence>
<protein>
    <recommendedName>
        <fullName evidence="9">Type-5 uracil-DNA glycosylase</fullName>
    </recommendedName>
</protein>
<evidence type="ECO:0000256" key="4">
    <source>
        <dbReference type="ARBA" id="ARBA00022801"/>
    </source>
</evidence>
<dbReference type="GO" id="GO:0006284">
    <property type="term" value="P:base-excision repair"/>
    <property type="evidence" value="ECO:0007669"/>
    <property type="project" value="InterPro"/>
</dbReference>
<dbReference type="GO" id="GO:0004844">
    <property type="term" value="F:uracil DNA N-glycosylase activity"/>
    <property type="evidence" value="ECO:0007669"/>
    <property type="project" value="InterPro"/>
</dbReference>
<organism evidence="11 12">
    <name type="scientific">Candidatus Nitrosotalea okcheonensis</name>
    <dbReference type="NCBI Taxonomy" id="1903276"/>
    <lineage>
        <taxon>Archaea</taxon>
        <taxon>Nitrososphaerota</taxon>
        <taxon>Nitrososphaeria</taxon>
        <taxon>Nitrosotaleales</taxon>
        <taxon>Nitrosotaleaceae</taxon>
        <taxon>Nitrosotalea</taxon>
    </lineage>
</organism>
<evidence type="ECO:0000256" key="7">
    <source>
        <dbReference type="ARBA" id="ARBA00023204"/>
    </source>
</evidence>
<keyword evidence="12" id="KW-1185">Reference proteome</keyword>
<dbReference type="EMBL" id="LT841358">
    <property type="protein sequence ID" value="SMH72150.1"/>
    <property type="molecule type" value="Genomic_DNA"/>
</dbReference>
<evidence type="ECO:0000256" key="3">
    <source>
        <dbReference type="ARBA" id="ARBA00022763"/>
    </source>
</evidence>
<dbReference type="PANTHER" id="PTHR33693:SF3">
    <property type="entry name" value="TYPE-5 URACIL-DNA GLYCOSYLASE"/>
    <property type="match status" value="1"/>
</dbReference>
<evidence type="ECO:0000259" key="10">
    <source>
        <dbReference type="SMART" id="SM00986"/>
    </source>
</evidence>
<dbReference type="InterPro" id="IPR044147">
    <property type="entry name" value="UdgB-like"/>
</dbReference>
<keyword evidence="2" id="KW-0479">Metal-binding</keyword>
<keyword evidence="7" id="KW-0234">DNA repair</keyword>
<reference evidence="12" key="1">
    <citation type="submission" date="2017-03" db="EMBL/GenBank/DDBJ databases">
        <authorList>
            <person name="Herbold C."/>
        </authorList>
    </citation>
    <scope>NUCLEOTIDE SEQUENCE [LARGE SCALE GENOMIC DNA]</scope>
</reference>
<dbReference type="AlphaFoldDB" id="A0A2H1FHA1"/>
<dbReference type="InterPro" id="IPR005122">
    <property type="entry name" value="Uracil-DNA_glycosylase-like"/>
</dbReference>
<dbReference type="GO" id="GO:0051539">
    <property type="term" value="F:4 iron, 4 sulfur cluster binding"/>
    <property type="evidence" value="ECO:0007669"/>
    <property type="project" value="UniProtKB-KW"/>
</dbReference>
<keyword evidence="1" id="KW-0004">4Fe-4S</keyword>
<keyword evidence="5" id="KW-0408">Iron</keyword>
<comment type="similarity">
    <text evidence="8">Belongs to the uracil-DNA glycosylase (UDG) superfamily. Type 5 (UDGb) family.</text>
</comment>
<evidence type="ECO:0000256" key="8">
    <source>
        <dbReference type="ARBA" id="ARBA00023779"/>
    </source>
</evidence>
<dbReference type="InterPro" id="IPR051536">
    <property type="entry name" value="UDG_Type-4/5"/>
</dbReference>
<dbReference type="GO" id="GO:0033958">
    <property type="term" value="F:DNA-deoxyinosine glycosylase activity"/>
    <property type="evidence" value="ECO:0007669"/>
    <property type="project" value="InterPro"/>
</dbReference>
<keyword evidence="6" id="KW-0411">Iron-sulfur</keyword>
<dbReference type="PANTHER" id="PTHR33693">
    <property type="entry name" value="TYPE-5 URACIL-DNA GLYCOSYLASE"/>
    <property type="match status" value="1"/>
</dbReference>
<evidence type="ECO:0000256" key="9">
    <source>
        <dbReference type="ARBA" id="ARBA00023887"/>
    </source>
</evidence>
<accession>A0A2H1FHA1</accession>
<dbReference type="SUPFAM" id="SSF52141">
    <property type="entry name" value="Uracil-DNA glycosylase-like"/>
    <property type="match status" value="1"/>
</dbReference>
<evidence type="ECO:0000256" key="5">
    <source>
        <dbReference type="ARBA" id="ARBA00023004"/>
    </source>
</evidence>
<sequence>MSKISNQFERLDGNIVKCKKCPRLHKYIQDVAKHKVKRFQNEKYWGKPLTGFGDTNAELLLIGLAPAAHGGNRTGRMFTGDSSGDWLAKVLYRYGFSTKPTSTGKDDGFALINTYITAAVRCAPPDNKPLKEEINNCSGFLEKELALLKNVRVVICLGRIAFDSCCKLLDIRGKKFSHGGIFTHEGFVIITSYHPSRQNTQTGRLSWKQWSHVFVVARKYVNKTG</sequence>
<evidence type="ECO:0000313" key="11">
    <source>
        <dbReference type="EMBL" id="SMH72150.1"/>
    </source>
</evidence>
<dbReference type="Pfam" id="PF03167">
    <property type="entry name" value="UDG"/>
    <property type="match status" value="1"/>
</dbReference>
<dbReference type="SMART" id="SM00987">
    <property type="entry name" value="UreE_C"/>
    <property type="match status" value="1"/>
</dbReference>
<dbReference type="Proteomes" id="UP000230607">
    <property type="component" value="Chromosome 1"/>
</dbReference>
<dbReference type="Gene3D" id="3.40.470.10">
    <property type="entry name" value="Uracil-DNA glycosylase-like domain"/>
    <property type="match status" value="1"/>
</dbReference>
<proteinExistence type="inferred from homology"/>
<keyword evidence="4" id="KW-0378">Hydrolase</keyword>
<evidence type="ECO:0000313" key="12">
    <source>
        <dbReference type="Proteomes" id="UP000230607"/>
    </source>
</evidence>
<gene>
    <name evidence="11" type="ORF">NCS_11962</name>
</gene>
<dbReference type="GO" id="GO:0046872">
    <property type="term" value="F:metal ion binding"/>
    <property type="evidence" value="ECO:0007669"/>
    <property type="project" value="UniProtKB-KW"/>
</dbReference>
<keyword evidence="3" id="KW-0227">DNA damage</keyword>
<dbReference type="CDD" id="cd10031">
    <property type="entry name" value="UDG-F5_TTUDGB_like"/>
    <property type="match status" value="1"/>
</dbReference>
<name>A0A2H1FHA1_9ARCH</name>